<protein>
    <recommendedName>
        <fullName evidence="4">Large ribosomal subunit protein bL21</fullName>
    </recommendedName>
</protein>
<dbReference type="InterPro" id="IPR001787">
    <property type="entry name" value="Ribosomal_bL21"/>
</dbReference>
<name>A0A1F6M3W7_9BACT</name>
<dbReference type="GO" id="GO:0005737">
    <property type="term" value="C:cytoplasm"/>
    <property type="evidence" value="ECO:0007669"/>
    <property type="project" value="UniProtKB-ARBA"/>
</dbReference>
<evidence type="ECO:0000256" key="3">
    <source>
        <dbReference type="ARBA" id="ARBA00023274"/>
    </source>
</evidence>
<dbReference type="STRING" id="1798680.A3J66_03380"/>
<keyword evidence="3 4" id="KW-0687">Ribonucleoprotein</keyword>
<dbReference type="Proteomes" id="UP000176282">
    <property type="component" value="Unassembled WGS sequence"/>
</dbReference>
<dbReference type="EMBL" id="MFQB01000037">
    <property type="protein sequence ID" value="OGH66352.1"/>
    <property type="molecule type" value="Genomic_DNA"/>
</dbReference>
<evidence type="ECO:0000256" key="4">
    <source>
        <dbReference type="HAMAP-Rule" id="MF_01363"/>
    </source>
</evidence>
<dbReference type="GO" id="GO:1990904">
    <property type="term" value="C:ribonucleoprotein complex"/>
    <property type="evidence" value="ECO:0007669"/>
    <property type="project" value="UniProtKB-KW"/>
</dbReference>
<accession>A0A1F6M3W7</accession>
<comment type="caution">
    <text evidence="6">The sequence shown here is derived from an EMBL/GenBank/DDBJ whole genome shotgun (WGS) entry which is preliminary data.</text>
</comment>
<dbReference type="Pfam" id="PF00829">
    <property type="entry name" value="Ribosomal_L21p"/>
    <property type="match status" value="1"/>
</dbReference>
<evidence type="ECO:0000313" key="6">
    <source>
        <dbReference type="EMBL" id="OGH66352.1"/>
    </source>
</evidence>
<dbReference type="InterPro" id="IPR028909">
    <property type="entry name" value="bL21-like"/>
</dbReference>
<dbReference type="GO" id="GO:0006412">
    <property type="term" value="P:translation"/>
    <property type="evidence" value="ECO:0007669"/>
    <property type="project" value="UniProtKB-UniRule"/>
</dbReference>
<dbReference type="AlphaFoldDB" id="A0A1F6M3W7"/>
<dbReference type="GO" id="GO:0005840">
    <property type="term" value="C:ribosome"/>
    <property type="evidence" value="ECO:0007669"/>
    <property type="project" value="UniProtKB-KW"/>
</dbReference>
<evidence type="ECO:0000256" key="2">
    <source>
        <dbReference type="ARBA" id="ARBA00022980"/>
    </source>
</evidence>
<evidence type="ECO:0000256" key="5">
    <source>
        <dbReference type="RuleBase" id="RU000562"/>
    </source>
</evidence>
<keyword evidence="2 4" id="KW-0689">Ribosomal protein</keyword>
<evidence type="ECO:0000256" key="1">
    <source>
        <dbReference type="ARBA" id="ARBA00008563"/>
    </source>
</evidence>
<dbReference type="GO" id="GO:0003735">
    <property type="term" value="F:structural constituent of ribosome"/>
    <property type="evidence" value="ECO:0007669"/>
    <property type="project" value="InterPro"/>
</dbReference>
<reference evidence="6 7" key="1">
    <citation type="journal article" date="2016" name="Nat. Commun.">
        <title>Thousands of microbial genomes shed light on interconnected biogeochemical processes in an aquifer system.</title>
        <authorList>
            <person name="Anantharaman K."/>
            <person name="Brown C.T."/>
            <person name="Hug L.A."/>
            <person name="Sharon I."/>
            <person name="Castelle C.J."/>
            <person name="Probst A.J."/>
            <person name="Thomas B.C."/>
            <person name="Singh A."/>
            <person name="Wilkins M.J."/>
            <person name="Karaoz U."/>
            <person name="Brodie E.L."/>
            <person name="Williams K.H."/>
            <person name="Hubbard S.S."/>
            <person name="Banfield J.F."/>
        </authorList>
    </citation>
    <scope>NUCLEOTIDE SEQUENCE [LARGE SCALE GENOMIC DNA]</scope>
</reference>
<comment type="subunit">
    <text evidence="4">Part of the 50S ribosomal subunit. Contacts protein L20.</text>
</comment>
<sequence>MLAVIETGGKQYLIQTGQTLSIEKLPEETGKEVIFDKVLLTANDDGSDVKIGSPYLSGVTVAAMVELQGRKKKIRIVKFKRKVRYKRVTGHRQQFTKVKIK</sequence>
<gene>
    <name evidence="4" type="primary">rplU</name>
    <name evidence="6" type="ORF">A3J66_03380</name>
</gene>
<proteinExistence type="inferred from homology"/>
<keyword evidence="4 5" id="KW-0694">RNA-binding</keyword>
<dbReference type="InterPro" id="IPR036164">
    <property type="entry name" value="bL21-like_sf"/>
</dbReference>
<dbReference type="PANTHER" id="PTHR21349">
    <property type="entry name" value="50S RIBOSOMAL PROTEIN L21"/>
    <property type="match status" value="1"/>
</dbReference>
<keyword evidence="4 5" id="KW-0699">rRNA-binding</keyword>
<dbReference type="SUPFAM" id="SSF141091">
    <property type="entry name" value="L21p-like"/>
    <property type="match status" value="1"/>
</dbReference>
<comment type="function">
    <text evidence="4 5">This protein binds to 23S rRNA in the presence of protein L20.</text>
</comment>
<dbReference type="NCBIfam" id="TIGR00061">
    <property type="entry name" value="L21"/>
    <property type="match status" value="1"/>
</dbReference>
<dbReference type="HAMAP" id="MF_01363">
    <property type="entry name" value="Ribosomal_bL21"/>
    <property type="match status" value="1"/>
</dbReference>
<dbReference type="GO" id="GO:0019843">
    <property type="term" value="F:rRNA binding"/>
    <property type="evidence" value="ECO:0007669"/>
    <property type="project" value="UniProtKB-UniRule"/>
</dbReference>
<organism evidence="6 7">
    <name type="scientific">Candidatus Magasanikbacteria bacterium RIFCSPHIGHO2_02_FULL_47_14</name>
    <dbReference type="NCBI Taxonomy" id="1798680"/>
    <lineage>
        <taxon>Bacteria</taxon>
        <taxon>Candidatus Magasanikiibacteriota</taxon>
    </lineage>
</organism>
<evidence type="ECO:0000313" key="7">
    <source>
        <dbReference type="Proteomes" id="UP000176282"/>
    </source>
</evidence>
<comment type="similarity">
    <text evidence="1 4 5">Belongs to the bacterial ribosomal protein bL21 family.</text>
</comment>
<dbReference type="PANTHER" id="PTHR21349:SF0">
    <property type="entry name" value="LARGE RIBOSOMAL SUBUNIT PROTEIN BL21M"/>
    <property type="match status" value="1"/>
</dbReference>